<evidence type="ECO:0000313" key="2">
    <source>
        <dbReference type="EMBL" id="AXV07539.1"/>
    </source>
</evidence>
<protein>
    <recommendedName>
        <fullName evidence="1">DUF6916 domain-containing protein</fullName>
    </recommendedName>
</protein>
<evidence type="ECO:0000313" key="3">
    <source>
        <dbReference type="Proteomes" id="UP000264006"/>
    </source>
</evidence>
<sequence length="104" mass="11434">MLLTDPGEADVRFFEERLGAELVLAETDRVRLELVAAEPRRTGPDDDGTTAFVVTFHGPPAPVLEQGTWTLRGDEIDMPLFVVPTGPTEDARAMCYDAVFTRLA</sequence>
<keyword evidence="3" id="KW-1185">Reference proteome</keyword>
<dbReference type="Proteomes" id="UP000264006">
    <property type="component" value="Chromosome"/>
</dbReference>
<evidence type="ECO:0000259" key="1">
    <source>
        <dbReference type="Pfam" id="PF21880"/>
    </source>
</evidence>
<dbReference type="AlphaFoldDB" id="A0A346XZ92"/>
<proteinExistence type="predicted"/>
<dbReference type="InterPro" id="IPR054209">
    <property type="entry name" value="DUF6916"/>
</dbReference>
<dbReference type="OrthoDB" id="4979492at2"/>
<organism evidence="2 3">
    <name type="scientific">Euzebya pacifica</name>
    <dbReference type="NCBI Taxonomy" id="1608957"/>
    <lineage>
        <taxon>Bacteria</taxon>
        <taxon>Bacillati</taxon>
        <taxon>Actinomycetota</taxon>
        <taxon>Nitriliruptoria</taxon>
        <taxon>Euzebyales</taxon>
    </lineage>
</organism>
<dbReference type="EMBL" id="CP031165">
    <property type="protein sequence ID" value="AXV07539.1"/>
    <property type="molecule type" value="Genomic_DNA"/>
</dbReference>
<feature type="domain" description="DUF6916" evidence="1">
    <location>
        <begin position="14"/>
        <end position="100"/>
    </location>
</feature>
<gene>
    <name evidence="2" type="ORF">DVS28_a2860</name>
</gene>
<accession>A0A346XZ92</accession>
<dbReference type="RefSeq" id="WP_114592012.1">
    <property type="nucleotide sequence ID" value="NZ_CAXIBR010000063.1"/>
</dbReference>
<dbReference type="Pfam" id="PF21880">
    <property type="entry name" value="DUF6916"/>
    <property type="match status" value="1"/>
</dbReference>
<name>A0A346XZ92_9ACTN</name>
<reference evidence="2 3" key="1">
    <citation type="submission" date="2018-09" db="EMBL/GenBank/DDBJ databases">
        <title>Complete genome sequence of Euzebya sp. DY32-46 isolated from seawater of Pacific Ocean.</title>
        <authorList>
            <person name="Xu L."/>
            <person name="Wu Y.-H."/>
            <person name="Xu X.-W."/>
        </authorList>
    </citation>
    <scope>NUCLEOTIDE SEQUENCE [LARGE SCALE GENOMIC DNA]</scope>
    <source>
        <strain evidence="2 3">DY32-46</strain>
    </source>
</reference>
<dbReference type="KEGG" id="euz:DVS28_a2860"/>